<dbReference type="RefSeq" id="WP_173056944.1">
    <property type="nucleotide sequence ID" value="NZ_BAABGO010000001.1"/>
</dbReference>
<dbReference type="PANTHER" id="PTHR34817:SF1">
    <property type="entry name" value="NUCLEOTIDYLTRANSFERASE"/>
    <property type="match status" value="1"/>
</dbReference>
<name>A0A6V8K6L8_9ACTN</name>
<proteinExistence type="predicted"/>
<evidence type="ECO:0000313" key="2">
    <source>
        <dbReference type="Proteomes" id="UP000482800"/>
    </source>
</evidence>
<sequence length="226" mass="24810">MHVLLSGIVGSTAYGLAGPDSDVDRIGIFAAPTVAFHGLNPPMGKQATVVHHEPGDSTFHEALKACTLMMGGNPTLSEILWLESYEIRTALGDDLVDIRMAFTSAKRCRDAYFGYAVSQLKRLLETGQFQSKMRKRQAKHGRHLLRLLDQGYALYTTGHLPIRVEDPQRYLDFGERVATDPDLARAALAEAEAKFDAATSPLPAEPDKATIEAWLLSVRRAFLAST</sequence>
<keyword evidence="2" id="KW-1185">Reference proteome</keyword>
<dbReference type="EMBL" id="BLPF01000001">
    <property type="protein sequence ID" value="GFJ79404.1"/>
    <property type="molecule type" value="Genomic_DNA"/>
</dbReference>
<evidence type="ECO:0000313" key="1">
    <source>
        <dbReference type="EMBL" id="GFJ79404.1"/>
    </source>
</evidence>
<reference evidence="1 2" key="2">
    <citation type="submission" date="2020-03" db="EMBL/GenBank/DDBJ databases">
        <authorList>
            <person name="Ichikawa N."/>
            <person name="Kimura A."/>
            <person name="Kitahashi Y."/>
            <person name="Uohara A."/>
        </authorList>
    </citation>
    <scope>NUCLEOTIDE SEQUENCE [LARGE SCALE GENOMIC DNA]</scope>
    <source>
        <strain evidence="1 2">NBRC 108639</strain>
    </source>
</reference>
<accession>A0A6V8K6L8</accession>
<evidence type="ECO:0008006" key="3">
    <source>
        <dbReference type="Google" id="ProtNLM"/>
    </source>
</evidence>
<gene>
    <name evidence="1" type="ORF">Phou_035840</name>
</gene>
<protein>
    <recommendedName>
        <fullName evidence="3">Nucleotidyltransferase</fullName>
    </recommendedName>
</protein>
<reference evidence="1 2" key="1">
    <citation type="submission" date="2020-03" db="EMBL/GenBank/DDBJ databases">
        <title>Whole genome shotgun sequence of Phytohabitans houttuyneae NBRC 108639.</title>
        <authorList>
            <person name="Komaki H."/>
            <person name="Tamura T."/>
        </authorList>
    </citation>
    <scope>NUCLEOTIDE SEQUENCE [LARGE SCALE GENOMIC DNA]</scope>
    <source>
        <strain evidence="1 2">NBRC 108639</strain>
    </source>
</reference>
<dbReference type="PANTHER" id="PTHR34817">
    <property type="entry name" value="NUCLEOTIDYLTRANSFERASE"/>
    <property type="match status" value="1"/>
</dbReference>
<organism evidence="1 2">
    <name type="scientific">Phytohabitans houttuyneae</name>
    <dbReference type="NCBI Taxonomy" id="1076126"/>
    <lineage>
        <taxon>Bacteria</taxon>
        <taxon>Bacillati</taxon>
        <taxon>Actinomycetota</taxon>
        <taxon>Actinomycetes</taxon>
        <taxon>Micromonosporales</taxon>
        <taxon>Micromonosporaceae</taxon>
    </lineage>
</organism>
<comment type="caution">
    <text evidence="1">The sequence shown here is derived from an EMBL/GenBank/DDBJ whole genome shotgun (WGS) entry which is preliminary data.</text>
</comment>
<dbReference type="Proteomes" id="UP000482800">
    <property type="component" value="Unassembled WGS sequence"/>
</dbReference>
<dbReference type="AlphaFoldDB" id="A0A6V8K6L8"/>
<dbReference type="Pfam" id="PF10127">
    <property type="entry name" value="RlaP"/>
    <property type="match status" value="1"/>
</dbReference>
<dbReference type="InterPro" id="IPR018775">
    <property type="entry name" value="RlaP"/>
</dbReference>